<evidence type="ECO:0000313" key="3">
    <source>
        <dbReference type="Proteomes" id="UP000029622"/>
    </source>
</evidence>
<dbReference type="NCBIfam" id="TIGR03725">
    <property type="entry name" value="T6A_YeaZ"/>
    <property type="match status" value="1"/>
</dbReference>
<feature type="domain" description="Gcp-like" evidence="1">
    <location>
        <begin position="24"/>
        <end position="227"/>
    </location>
</feature>
<dbReference type="EMBL" id="AZTB01000004">
    <property type="protein sequence ID" value="KGG81228.1"/>
    <property type="molecule type" value="Genomic_DNA"/>
</dbReference>
<reference evidence="2 3" key="1">
    <citation type="submission" date="2013-12" db="EMBL/GenBank/DDBJ databases">
        <title>Draft genome sequence of Caloranaerobacter sp. H53214.</title>
        <authorList>
            <person name="Jiang L.J."/>
            <person name="Shao Z.Z."/>
            <person name="Long M.N."/>
        </authorList>
    </citation>
    <scope>NUCLEOTIDE SEQUENCE [LARGE SCALE GENOMIC DNA]</scope>
    <source>
        <strain evidence="2 3">H53214</strain>
    </source>
</reference>
<dbReference type="InterPro" id="IPR000905">
    <property type="entry name" value="Gcp-like_dom"/>
</dbReference>
<dbReference type="GO" id="GO:0005829">
    <property type="term" value="C:cytosol"/>
    <property type="evidence" value="ECO:0007669"/>
    <property type="project" value="TreeGrafter"/>
</dbReference>
<name>A0A096BKF1_9FIRM</name>
<dbReference type="CDD" id="cd24032">
    <property type="entry name" value="ASKHA_NBD_TsaB"/>
    <property type="match status" value="1"/>
</dbReference>
<evidence type="ECO:0000313" key="2">
    <source>
        <dbReference type="EMBL" id="KGG81228.1"/>
    </source>
</evidence>
<dbReference type="Gene3D" id="3.30.420.40">
    <property type="match status" value="2"/>
</dbReference>
<dbReference type="GO" id="GO:0002949">
    <property type="term" value="P:tRNA threonylcarbamoyladenosine modification"/>
    <property type="evidence" value="ECO:0007669"/>
    <property type="project" value="InterPro"/>
</dbReference>
<sequence length="240" mass="26740">MKVLAVDTSSIVATCAILDEDRLISEYILNNKRTHSQKIMPIIKEILESSELKPEDIDVFVVSIGPGSFTGLRIGVATIKSLAHALGKNVIGIPTLDALAFNLPYSEGIIVPMMDARRDRVFAGIYKWENGSLCVIQKPDVVELDELMNILKERDESIIVNGDGTLVYRKKIIEALGDRVFFAPKSANMARASSVAELALSRAKEGKFENFFDLVPDYLRKSQAQREYEEKIKCCGEKNE</sequence>
<dbReference type="STRING" id="1156417.Y919_01595"/>
<dbReference type="InterPro" id="IPR022496">
    <property type="entry name" value="T6A_TsaB"/>
</dbReference>
<dbReference type="PANTHER" id="PTHR11735:SF11">
    <property type="entry name" value="TRNA THREONYLCARBAMOYLADENOSINE BIOSYNTHESIS PROTEIN TSAB"/>
    <property type="match status" value="1"/>
</dbReference>
<dbReference type="RefSeq" id="WP_035161737.1">
    <property type="nucleotide sequence ID" value="NZ_AZTB01000004.1"/>
</dbReference>
<dbReference type="InterPro" id="IPR043129">
    <property type="entry name" value="ATPase_NBD"/>
</dbReference>
<dbReference type="PANTHER" id="PTHR11735">
    <property type="entry name" value="TRNA N6-ADENOSINE THREONYLCARBAMOYLTRANSFERASE"/>
    <property type="match status" value="1"/>
</dbReference>
<organism evidence="2 3">
    <name type="scientific">Caloranaerobacter azorensis H53214</name>
    <dbReference type="NCBI Taxonomy" id="1156417"/>
    <lineage>
        <taxon>Bacteria</taxon>
        <taxon>Bacillati</taxon>
        <taxon>Bacillota</taxon>
        <taxon>Tissierellia</taxon>
        <taxon>Tissierellales</taxon>
        <taxon>Thermohalobacteraceae</taxon>
        <taxon>Caloranaerobacter</taxon>
    </lineage>
</organism>
<evidence type="ECO:0000259" key="1">
    <source>
        <dbReference type="Pfam" id="PF00814"/>
    </source>
</evidence>
<dbReference type="SUPFAM" id="SSF53067">
    <property type="entry name" value="Actin-like ATPase domain"/>
    <property type="match status" value="2"/>
</dbReference>
<dbReference type="Proteomes" id="UP000029622">
    <property type="component" value="Unassembled WGS sequence"/>
</dbReference>
<gene>
    <name evidence="2" type="ORF">Y919_01595</name>
</gene>
<dbReference type="Pfam" id="PF00814">
    <property type="entry name" value="TsaD"/>
    <property type="match status" value="1"/>
</dbReference>
<proteinExistence type="predicted"/>
<comment type="caution">
    <text evidence="2">The sequence shown here is derived from an EMBL/GenBank/DDBJ whole genome shotgun (WGS) entry which is preliminary data.</text>
</comment>
<protein>
    <submittedName>
        <fullName evidence="2">Peptidase M22</fullName>
    </submittedName>
</protein>
<dbReference type="AlphaFoldDB" id="A0A096BKF1"/>
<accession>A0A096BKF1</accession>